<feature type="transmembrane region" description="Helical" evidence="2">
    <location>
        <begin position="292"/>
        <end position="313"/>
    </location>
</feature>
<dbReference type="AlphaFoldDB" id="A0A917WHM6"/>
<sequence>MDSWPYVGTLRLVSDEARQYPGPGQHPQGVSPPSPWAVPPTQRPEPEEPEWEQQTEAVSPNWLPAPGEPAPPATSTPGATPYGQQPPSQQPQYGPPQQHGQPQYGPPQQHGQPQYGPPPQQYGQGYGQASVPPYGQTSAPPYPQPGFPPVSGPPGAAGQTSGGPYWTGGGPAVTPPGVSPAGQYPQQQQPGPMPPQPAPGSWTAGQAPAAHQQPPGQWPQGYAAAPVSVPPQPVSVPPQPVSVPPLPVSVPPQPAGDSWPSAQPAQSRPGWTAAAPEEPAADLDEPSGGRTVLWSIVVAVVVAVLAGGGGYFLGASGTFGGKKADPQAGGSPAGSSPPSSSGYEQSLEQQNKPKFDGDLAPLAAPWLTQLSGCRTDTEPRGPKLADDESRHVHCRYFGLSVQFAQYPSAEARDAARAYRVKLYTNSGDSLAPGLVEPGPKTSGRGAQGEYVEYALKYKEDRVLCGIWWNRNDGNAGMYMEGECVDGASADWKPLRELWQRNS</sequence>
<evidence type="ECO:0000256" key="1">
    <source>
        <dbReference type="SAM" id="MobiDB-lite"/>
    </source>
</evidence>
<feature type="region of interest" description="Disordered" evidence="1">
    <location>
        <begin position="15"/>
        <end position="288"/>
    </location>
</feature>
<keyword evidence="2" id="KW-0812">Transmembrane</keyword>
<keyword evidence="2" id="KW-0472">Membrane</keyword>
<feature type="region of interest" description="Disordered" evidence="1">
    <location>
        <begin position="322"/>
        <end position="358"/>
    </location>
</feature>
<feature type="compositionally biased region" description="Low complexity" evidence="1">
    <location>
        <begin position="75"/>
        <end position="114"/>
    </location>
</feature>
<protein>
    <submittedName>
        <fullName evidence="3">Uncharacterized protein</fullName>
    </submittedName>
</protein>
<organism evidence="3 4">
    <name type="scientific">Dactylosporangium sucinum</name>
    <dbReference type="NCBI Taxonomy" id="1424081"/>
    <lineage>
        <taxon>Bacteria</taxon>
        <taxon>Bacillati</taxon>
        <taxon>Actinomycetota</taxon>
        <taxon>Actinomycetes</taxon>
        <taxon>Micromonosporales</taxon>
        <taxon>Micromonosporaceae</taxon>
        <taxon>Dactylosporangium</taxon>
    </lineage>
</organism>
<dbReference type="Proteomes" id="UP000642070">
    <property type="component" value="Unassembled WGS sequence"/>
</dbReference>
<gene>
    <name evidence="3" type="ORF">GCM10007977_003470</name>
</gene>
<proteinExistence type="predicted"/>
<reference evidence="3" key="1">
    <citation type="journal article" date="2014" name="Int. J. Syst. Evol. Microbiol.">
        <title>Complete genome sequence of Corynebacterium casei LMG S-19264T (=DSM 44701T), isolated from a smear-ripened cheese.</title>
        <authorList>
            <consortium name="US DOE Joint Genome Institute (JGI-PGF)"/>
            <person name="Walter F."/>
            <person name="Albersmeier A."/>
            <person name="Kalinowski J."/>
            <person name="Ruckert C."/>
        </authorList>
    </citation>
    <scope>NUCLEOTIDE SEQUENCE</scope>
    <source>
        <strain evidence="3">JCM 19831</strain>
    </source>
</reference>
<feature type="compositionally biased region" description="Low complexity" evidence="1">
    <location>
        <begin position="204"/>
        <end position="227"/>
    </location>
</feature>
<comment type="caution">
    <text evidence="3">The sequence shown here is derived from an EMBL/GenBank/DDBJ whole genome shotgun (WGS) entry which is preliminary data.</text>
</comment>
<evidence type="ECO:0000256" key="2">
    <source>
        <dbReference type="SAM" id="Phobius"/>
    </source>
</evidence>
<dbReference type="EMBL" id="BMPI01000002">
    <property type="protein sequence ID" value="GGM05648.1"/>
    <property type="molecule type" value="Genomic_DNA"/>
</dbReference>
<feature type="compositionally biased region" description="Low complexity" evidence="1">
    <location>
        <begin position="179"/>
        <end position="190"/>
    </location>
</feature>
<feature type="compositionally biased region" description="Pro residues" evidence="1">
    <location>
        <begin position="140"/>
        <end position="152"/>
    </location>
</feature>
<feature type="compositionally biased region" description="Pro residues" evidence="1">
    <location>
        <begin position="30"/>
        <end position="43"/>
    </location>
</feature>
<name>A0A917WHM6_9ACTN</name>
<keyword evidence="4" id="KW-1185">Reference proteome</keyword>
<feature type="compositionally biased region" description="Pro residues" evidence="1">
    <location>
        <begin position="228"/>
        <end position="254"/>
    </location>
</feature>
<keyword evidence="2" id="KW-1133">Transmembrane helix</keyword>
<accession>A0A917WHM6</accession>
<evidence type="ECO:0000313" key="3">
    <source>
        <dbReference type="EMBL" id="GGM05648.1"/>
    </source>
</evidence>
<reference evidence="3" key="2">
    <citation type="submission" date="2020-09" db="EMBL/GenBank/DDBJ databases">
        <authorList>
            <person name="Sun Q."/>
            <person name="Ohkuma M."/>
        </authorList>
    </citation>
    <scope>NUCLEOTIDE SEQUENCE</scope>
    <source>
        <strain evidence="3">JCM 19831</strain>
    </source>
</reference>
<feature type="compositionally biased region" description="Low complexity" evidence="1">
    <location>
        <begin position="328"/>
        <end position="342"/>
    </location>
</feature>
<evidence type="ECO:0000313" key="4">
    <source>
        <dbReference type="Proteomes" id="UP000642070"/>
    </source>
</evidence>